<evidence type="ECO:0000313" key="2">
    <source>
        <dbReference type="WBParaSite" id="RSKR_0000010300.1"/>
    </source>
</evidence>
<protein>
    <submittedName>
        <fullName evidence="2">EGF-like domain-containing protein</fullName>
    </submittedName>
</protein>
<organism evidence="1 2">
    <name type="scientific">Rhabditophanes sp. KR3021</name>
    <dbReference type="NCBI Taxonomy" id="114890"/>
    <lineage>
        <taxon>Eukaryota</taxon>
        <taxon>Metazoa</taxon>
        <taxon>Ecdysozoa</taxon>
        <taxon>Nematoda</taxon>
        <taxon>Chromadorea</taxon>
        <taxon>Rhabditida</taxon>
        <taxon>Tylenchina</taxon>
        <taxon>Panagrolaimomorpha</taxon>
        <taxon>Strongyloidoidea</taxon>
        <taxon>Alloionematidae</taxon>
        <taxon>Rhabditophanes</taxon>
    </lineage>
</organism>
<dbReference type="WBParaSite" id="RSKR_0000010300.1">
    <property type="protein sequence ID" value="RSKR_0000010300.1"/>
    <property type="gene ID" value="RSKR_0000010300"/>
</dbReference>
<reference evidence="2" key="1">
    <citation type="submission" date="2016-11" db="UniProtKB">
        <authorList>
            <consortium name="WormBaseParasite"/>
        </authorList>
    </citation>
    <scope>IDENTIFICATION</scope>
    <source>
        <strain evidence="2">KR3021</strain>
    </source>
</reference>
<accession>A0AC35TFU5</accession>
<dbReference type="Proteomes" id="UP000095286">
    <property type="component" value="Unplaced"/>
</dbReference>
<evidence type="ECO:0000313" key="1">
    <source>
        <dbReference type="Proteomes" id="UP000095286"/>
    </source>
</evidence>
<name>A0AC35TFU5_9BILA</name>
<proteinExistence type="predicted"/>
<sequence>MDKTIDCMSGFDEQCPTHYFVCKDRSACLDPHKYMDGKRDCVDGSDEPCPAGKFLCHDQKNCVSLSQFQDGIKQCNDGSDEECTVTQFQCSCGKKRCIDVNAVHDGVKNCEDGSDEGFLHSNGLCPDGSVALVSELGSVKRKAPSSISTCPPINPCSETLGQVCLSVGGTWRCVCKIGTVRPHGSSRCVPVEMVPQFFAKPDVNCSTVYNDMLIQYRQFYSAVPRIQFKEESISSTPSPSTEDYLIDTTLLKQDILESEDDEVSNIKSTQIKMPFIPKSKKDGNNLNILHINNTTPQVNHIRIEIQRQSSKPRPVQIKTTDNVVLFSAPSMAVNDSEEDNETLFTNITLNSPCDPLSPSACSLISGTCKTSNSTSTCQCTLPSLFNPLSTKCVEPIDECSKKELNNCDSNAICLDNDFSYSCLCREGFIDVSLSPITMPGIRCKRLINECLSGNVCGRNSICIDTPSSFVCKCEAGFVDEGGKNKKGGSNCVGMVDECLGENECDKVAFCRDLPIGYNCLCPHNMIDVSPDPIQKPGRKCVAGQNKCGDDECNVMTSVCLLKEKATMCACKPGFKDNDSTRPGFNCTQQGGPDPCADTSTHDCAPSAQCISEPNGLFSCVCPRGFTDTSLDSRFPGRKCNKITNVCALGIHECHADADCYNTNGGYNCRCRTGFAEVSSDPLNKPGRNCRKDNQCASSDCHVASECRQSSTGPICQCTAGFVDISRQHGRPPGRVCKEIIDECKNGANDCSAGAACIDTATSFTCRCKENYRDESPSPTERPGRVCIKSAIPEAPECNVNDPLSCNKDKHEVCLFINSGYKCVCPDKYSRLPDGRCLVINECLSSNLNTCSQKAECIDLADGYICRCKSGFVDLSGSGESGRICKERINECLSPELYKVNCHNNAICVDTEHSYDCRCRPGFTDVSETINMLPGRKCVEAINECSNNMLNDCSPNSSCEDTKQGYLCHCNPGFVDASSESWLYSGRVCIKPSNNIQIDQPNTKPGKVKSCDRDGGRCGENEVCSDSPTQKGKKTCNCAKNSVRDVDGTCKQTQLCDLQNECSKDAICSNLFGSYKCQCRPGFHDISTDPIRSPGRDCQELVNECAGQANTCSLNANCFDKIDGYSCECKSSFIDTSSLYGLGPGRKCSTSVNECASDHLNTCDENSDCIDTPDGYVCQCFAGYVDVSSSASLPPGRVCTVQTTCPKQKTDLVFLIDGSGSIGSRVFQSEVLRFVAEFVDLFDIGPDKTRVGLIQYSDQIRHEFDLNQYSDKTSLLKAISTTEYLTGLTRTGAAIQHMVNEGFNTRRGARPDNNQISKVAIIMTDGRSQDNVTLPAIAARDKKINTFSIGVTDHVLASELEAISGSAKNWFYVQRFKDLDTRLRSLIQKAACPPLPTPSKLHQTCNIHKQTGCNRELNEICIEVGGKPSCECTPPFTRHPLTRVCGGDLCNPQVITSCIYPELCKQTPLYNHRCACEGEFVREPSTGRCIHKKSVIQVDPPRKHDCSIDNGKECGENESCLAMPVSSQNYKCECKRAYERSAISGKCELIGSCDPHNSLCDTRKHEQCLMHPSGKYHVCQCGRNSRRHPITGICLVNECLSGIHDCNRNAICTDLDEGYLCSCKYGFRDESPEPTKRAGRICVAEVNECVTGKHNCDPNAYCIDTKESFVCQCKSGFVDYSPNPLQASGLVCKGLVNECLQSNLNDCSKDANCIDTVESYKCVCKSGFDDMDVYKNPGRQCFKPQAEDICAAGVHSCDRNARCITKADGDYTCLCNAGFIDKSPNSGGRGRLCIPIIHFCDNPSLNNCDSPDRSYCIEEEESYRCKCKSNFLDISPNIVKEPGRLCKPLVNECYGSHDCAKDGGICEDTPDSYKCYCAKNYLDVSYDPVNRPGRKCKLLLNECENGHDCYAGAQCTDTEDSFICKCPENFIDVSLDIINRPGRRCLLRVNECLNNQHTCSSNADCTDTDSGYTCKCRPDFTDMSPDPRNGGRICKPALRDECTLREDDCHQEATCIDLPQGFTCTCNSNFLDQSPNRVTKPGRLCERRPTPPPDECRLDNQNSCKTHLNEVCRIVNGVPKCACPQNYERNPRTQVCDVINECLYPPLNDCNFNSKCIDLQDGYRCECKPNFKDVSTGGKPGILCQQKINECVFSHTNDCSVNGICIDLDDGYECRCKAGFKDVDRTMPGRLCKQLRNECLNPSHNSCSLHAMCTDKEDGYECSCKSGYLDVSPSPALPGRSCRELVDECRGANDCDRNAKCVDTEDSYKCICPLNSRDISPNPAFPGRVCLQFEDECTNGKADCARDGGVCRDNEQGFTCECAANYIDRSPNKMNRPGRVCVRLIDECKTNRHTCSYHADCRDLEEGYSCECHTGYVDTSPNMISQPGRVCSAPHYCPSNHQCSSAATCEPLGGNKYKCVCIQGYHDRAGPGEESGRVCVRNNACKNPMLNTCSRNAICYDEQNGYRCECISGFEDKSPSGSPRGRICEETIPQREPQQTHPCQDPNLNECARDASCIGNGDSYTCQCNPGFVDHSPSLSLKPGRVCAQAKSICLDPTKNDCDTAAFCFSDDSPSKYNCKCRDGYIDQSPQKNSKPGRVCVEMVNECLDRSLSDCDLTGTCTDLPEGYSCRCGLDAIDESPDKINRPGRKCYTPVNECSSSVLNNCSKFGMCIDEMKGYKCQCQSGYFDQNPSNPGTQCKFIINECESENLNDCSKNAVCIDQQDGYTCRCNSPYRDEGPSSLVGRICRFDECKNSNYNSCDSNAQCIDTDDSYMCRCQEGFYDSSPNPMEPGRVCLQFHQQEVTRTIVQEQNTPPTLRPNTWSPPTVRPNTWSPPTLRPRVTTEETVNELFVTRPQETFTRRPPTTTQIQREPPTPPPGMPCGTDYCDLKLGEVCISGWKCDCRPNEGRSSNKETCKPIERTTLPIRIISKDSEPIYYSSSYGNPSNPVYIQFADDFTKDIGRSFASTNYAQKYVNSDISYITHPKMINSSWPDGVLVNFTVGTIKTQKPINKCDMWDQLMQSLQRSNGQVGGGKLGVPADVDLLNPCAEPKPTGEKCGSSYCDKAELGEICIANSVCGCPDGMKRKDEKSRCFVVEGFNLPLLVIRDGLRNIAFNETFENPITEIHKQYSTRLESGISESYPHTNFKDSFISSEVNDITNPKLINGTWDVGLMYNTTVFFKKGAVKIPQDTYTEVVEYIRQKNNYEVGNCNLFINPYQSNPFDACYKNECHEKGICIPEKSVLGYRCECGKGYRDLDPINAGHKCLPNTDYNECLKPEDNSCSMNARCIDQEYLYKCECLKGYSDASAKDAVPGSHCVTDFCADVNFCPKNTTCINMEQQAECRCDHGFQDIRRSEVRNEVGLAVDTFCMNIRDIDECKLGLTNCSGIAECTDKAIGYSCACPTGYIDGNANEPGRLCASLSCGICNYHGDCVHSALTQTGTGNTTKESPCVCSDGWSGEFCEKEPSKLGVILAILLALLLLLLALCCLLYLCTKCHCFKRRGLAAGYGRAGMFPWNTLDASSSSESNGDFSGMSATGDIYAHGMGIPRAKLNNTKGSDHAEIVSSRHMANEQAAEQFTNYLEGALQIPRPFVGSGHRSRNNMDTTSIASGASSDYTIREEIERKVTTDVTIKETTTTITEDGEKHVTSTEYTSPASSTNEANRDLYTAGGHNKFSSNNLNAFGSQSRGEQHANSEEEEVVFSRRNMEESKRFEESHMMTEEREKDENIVEFSNDQQMRRYGKSNSGYKHDTESIDTCSTDEDIVVDKTRKVNHSRGIDDDGTERFKSEITTTKVSTEKYVH</sequence>